<feature type="compositionally biased region" description="Basic and acidic residues" evidence="1">
    <location>
        <begin position="217"/>
        <end position="228"/>
    </location>
</feature>
<dbReference type="SMART" id="SM00443">
    <property type="entry name" value="G_patch"/>
    <property type="match status" value="1"/>
</dbReference>
<feature type="compositionally biased region" description="Basic residues" evidence="1">
    <location>
        <begin position="264"/>
        <end position="273"/>
    </location>
</feature>
<gene>
    <name evidence="3" type="ORF">TrCOL_g9738</name>
</gene>
<evidence type="ECO:0000259" key="2">
    <source>
        <dbReference type="PROSITE" id="PS50174"/>
    </source>
</evidence>
<dbReference type="InterPro" id="IPR000467">
    <property type="entry name" value="G_patch_dom"/>
</dbReference>
<feature type="compositionally biased region" description="Basic residues" evidence="1">
    <location>
        <begin position="229"/>
        <end position="238"/>
    </location>
</feature>
<dbReference type="PROSITE" id="PS50174">
    <property type="entry name" value="G_PATCH"/>
    <property type="match status" value="1"/>
</dbReference>
<accession>A0A9W7FX10</accession>
<dbReference type="PANTHER" id="PTHR23149:SF9">
    <property type="entry name" value="G PATCH DOMAIN-CONTAINING PROTEIN 4"/>
    <property type="match status" value="1"/>
</dbReference>
<dbReference type="OrthoDB" id="29523at2759"/>
<comment type="caution">
    <text evidence="3">The sequence shown here is derived from an EMBL/GenBank/DDBJ whole genome shotgun (WGS) entry which is preliminary data.</text>
</comment>
<dbReference type="EMBL" id="BRYA01000520">
    <property type="protein sequence ID" value="GMI20744.1"/>
    <property type="molecule type" value="Genomic_DNA"/>
</dbReference>
<dbReference type="GO" id="GO:0003676">
    <property type="term" value="F:nucleic acid binding"/>
    <property type="evidence" value="ECO:0007669"/>
    <property type="project" value="InterPro"/>
</dbReference>
<dbReference type="Pfam" id="PF01585">
    <property type="entry name" value="G-patch"/>
    <property type="match status" value="1"/>
</dbReference>
<evidence type="ECO:0000313" key="4">
    <source>
        <dbReference type="Proteomes" id="UP001165065"/>
    </source>
</evidence>
<name>A0A9W7FX10_9STRA</name>
<proteinExistence type="predicted"/>
<organism evidence="3 4">
    <name type="scientific">Triparma columacea</name>
    <dbReference type="NCBI Taxonomy" id="722753"/>
    <lineage>
        <taxon>Eukaryota</taxon>
        <taxon>Sar</taxon>
        <taxon>Stramenopiles</taxon>
        <taxon>Ochrophyta</taxon>
        <taxon>Bolidophyceae</taxon>
        <taxon>Parmales</taxon>
        <taxon>Triparmaceae</taxon>
        <taxon>Triparma</taxon>
    </lineage>
</organism>
<dbReference type="InterPro" id="IPR050656">
    <property type="entry name" value="PINX1"/>
</dbReference>
<dbReference type="PANTHER" id="PTHR23149">
    <property type="entry name" value="G PATCH DOMAIN CONTAINING PROTEIN"/>
    <property type="match status" value="1"/>
</dbReference>
<reference evidence="4" key="1">
    <citation type="journal article" date="2023" name="Commun. Biol.">
        <title>Genome analysis of Parmales, the sister group of diatoms, reveals the evolutionary specialization of diatoms from phago-mixotrophs to photoautotrophs.</title>
        <authorList>
            <person name="Ban H."/>
            <person name="Sato S."/>
            <person name="Yoshikawa S."/>
            <person name="Yamada K."/>
            <person name="Nakamura Y."/>
            <person name="Ichinomiya M."/>
            <person name="Sato N."/>
            <person name="Blanc-Mathieu R."/>
            <person name="Endo H."/>
            <person name="Kuwata A."/>
            <person name="Ogata H."/>
        </authorList>
    </citation>
    <scope>NUCLEOTIDE SEQUENCE [LARGE SCALE GENOMIC DNA]</scope>
</reference>
<feature type="compositionally biased region" description="Basic residues" evidence="1">
    <location>
        <begin position="94"/>
        <end position="120"/>
    </location>
</feature>
<evidence type="ECO:0000256" key="1">
    <source>
        <dbReference type="SAM" id="MobiDB-lite"/>
    </source>
</evidence>
<keyword evidence="4" id="KW-1185">Reference proteome</keyword>
<dbReference type="Proteomes" id="UP001165065">
    <property type="component" value="Unassembled WGS sequence"/>
</dbReference>
<evidence type="ECO:0000313" key="3">
    <source>
        <dbReference type="EMBL" id="GMI20744.1"/>
    </source>
</evidence>
<sequence length="282" mass="32091">MAYVNEGGKKLRERMAGKLNETVSAPVSSVAEKMLKKMGWSKGEGLGKDKQGISTHITVTKRKDDEGIGAEKIQAAEFGNTWWNGALEKTMYKMKMKKKLQKQIKKQEKKNKKKKNKKNKNKEEGGDGDDDDSSSSSLKDKVSNLTEEQLLAGFESKGPPTDSELFAATGGARFGMRAQSKQTGKWKRSEGAAIKEEEERIVREGLVEWDGTGEVKVADIIKRDEEKRRNKKEKKAKKEKGEKEKGTKEKKKRKVEEEVDEIKIKKKKKKKREREKEEKKND</sequence>
<dbReference type="GO" id="GO:0005730">
    <property type="term" value="C:nucleolus"/>
    <property type="evidence" value="ECO:0007669"/>
    <property type="project" value="TreeGrafter"/>
</dbReference>
<dbReference type="AlphaFoldDB" id="A0A9W7FX10"/>
<feature type="region of interest" description="Disordered" evidence="1">
    <location>
        <begin position="94"/>
        <end position="192"/>
    </location>
</feature>
<protein>
    <recommendedName>
        <fullName evidence="2">G-patch domain-containing protein</fullName>
    </recommendedName>
</protein>
<feature type="region of interest" description="Disordered" evidence="1">
    <location>
        <begin position="217"/>
        <end position="282"/>
    </location>
</feature>
<feature type="domain" description="G-patch" evidence="2">
    <location>
        <begin position="27"/>
        <end position="73"/>
    </location>
</feature>